<dbReference type="EMBL" id="CENE01000012">
    <property type="protein sequence ID" value="CEQ41197.1"/>
    <property type="molecule type" value="Genomic_DNA"/>
</dbReference>
<dbReference type="SUPFAM" id="SSF103473">
    <property type="entry name" value="MFS general substrate transporter"/>
    <property type="match status" value="2"/>
</dbReference>
<dbReference type="InterPro" id="IPR036259">
    <property type="entry name" value="MFS_trans_sf"/>
</dbReference>
<evidence type="ECO:0000256" key="2">
    <source>
        <dbReference type="SAM" id="Phobius"/>
    </source>
</evidence>
<accession>A0A0D6EMG0</accession>
<dbReference type="PROSITE" id="PS50850">
    <property type="entry name" value="MFS"/>
    <property type="match status" value="1"/>
</dbReference>
<keyword evidence="2" id="KW-0812">Transmembrane</keyword>
<evidence type="ECO:0000313" key="5">
    <source>
        <dbReference type="Proteomes" id="UP000243876"/>
    </source>
</evidence>
<feature type="domain" description="Major facilitator superfamily (MFS) profile" evidence="3">
    <location>
        <begin position="22"/>
        <end position="469"/>
    </location>
</feature>
<comment type="subcellular location">
    <subcellularLocation>
        <location evidence="1">Membrane</location>
        <topology evidence="1">Multi-pass membrane protein</topology>
    </subcellularLocation>
</comment>
<feature type="transmembrane region" description="Helical" evidence="2">
    <location>
        <begin position="23"/>
        <end position="48"/>
    </location>
</feature>
<dbReference type="Proteomes" id="UP000243876">
    <property type="component" value="Unassembled WGS sequence"/>
</dbReference>
<name>A0A0D6EMG0_SPOSA</name>
<dbReference type="InterPro" id="IPR020846">
    <property type="entry name" value="MFS_dom"/>
</dbReference>
<feature type="transmembrane region" description="Helical" evidence="2">
    <location>
        <begin position="306"/>
        <end position="325"/>
    </location>
</feature>
<keyword evidence="2" id="KW-0472">Membrane</keyword>
<dbReference type="Gene3D" id="1.20.1250.20">
    <property type="entry name" value="MFS general substrate transporter like domains"/>
    <property type="match status" value="2"/>
</dbReference>
<sequence>MLAFLASELGLHHLRDSHSSYDVVLLLLSRFVRLAGFGAVAPVLILYLRSLGIPDRLVGLFLSATLLGDVLLSLAVTWTADHLGRRKMLAVGSALMGGAGLVFYFSSSYVLLLLAAVVGVISPSGNEVGPFAAVEQGMLSQLTLPEGRVSLLMWYQVLGFVGISVGNLLAGGIVSYLERTGKSTAEAYKGVFLAYVFVAALKIVLSLLMTKHTEVDHPPTTEPAAASAIQTDSERQPLLQDNGHSAPAAAEAILDPPSVPAPPGLPVARLVALAAIFSLDSFASSLIPLSFISYYFQTDFAAPVSVITRTFSITSIISCLSQLAAGSISKRMGIIGTMVGTHMPAQLLTMALAFAPDLAGAITIFAARATIASMDSSVRGEFALLRPAPSTTRSYPLVTGAFLAAVVPKSSRTRFLGIINVCKTLASAPGPSLSGQLASLGGLRWSFVITGCIKLVYDICLWIGFKEFALEH</sequence>
<gene>
    <name evidence="4" type="primary">SPOSA6832_02903</name>
</gene>
<dbReference type="PANTHER" id="PTHR23520">
    <property type="entry name" value="TRANSPORTER, PUTATIVE (AFU_ORTHOLOGUE AFUA_3G04000)-RELATED"/>
    <property type="match status" value="1"/>
</dbReference>
<feature type="transmembrane region" description="Helical" evidence="2">
    <location>
        <begin position="60"/>
        <end position="80"/>
    </location>
</feature>
<dbReference type="PANTHER" id="PTHR23520:SF5">
    <property type="entry name" value="TRANSPORTER, PUTATIVE (AFU_ORTHOLOGUE AFUA_3G04000)-RELATED"/>
    <property type="match status" value="1"/>
</dbReference>
<reference evidence="5" key="1">
    <citation type="submission" date="2015-02" db="EMBL/GenBank/DDBJ databases">
        <authorList>
            <person name="Gon?alves P."/>
        </authorList>
    </citation>
    <scope>NUCLEOTIDE SEQUENCE [LARGE SCALE GENOMIC DNA]</scope>
</reference>
<evidence type="ECO:0000259" key="3">
    <source>
        <dbReference type="PROSITE" id="PS50850"/>
    </source>
</evidence>
<proteinExistence type="predicted"/>
<feature type="transmembrane region" description="Helical" evidence="2">
    <location>
        <begin position="101"/>
        <end position="121"/>
    </location>
</feature>
<feature type="transmembrane region" description="Helical" evidence="2">
    <location>
        <begin position="190"/>
        <end position="209"/>
    </location>
</feature>
<keyword evidence="2" id="KW-1133">Transmembrane helix</keyword>
<feature type="transmembrane region" description="Helical" evidence="2">
    <location>
        <begin position="345"/>
        <end position="367"/>
    </location>
</feature>
<dbReference type="Pfam" id="PF07690">
    <property type="entry name" value="MFS_1"/>
    <property type="match status" value="1"/>
</dbReference>
<protein>
    <submittedName>
        <fullName evidence="4">SPOSA6832_02903-mRNA-1:cds</fullName>
    </submittedName>
</protein>
<dbReference type="InterPro" id="IPR011701">
    <property type="entry name" value="MFS"/>
</dbReference>
<keyword evidence="5" id="KW-1185">Reference proteome</keyword>
<dbReference type="GO" id="GO:0022857">
    <property type="term" value="F:transmembrane transporter activity"/>
    <property type="evidence" value="ECO:0007669"/>
    <property type="project" value="InterPro"/>
</dbReference>
<evidence type="ECO:0000313" key="4">
    <source>
        <dbReference type="EMBL" id="CEQ41197.1"/>
    </source>
</evidence>
<organism evidence="4 5">
    <name type="scientific">Sporidiobolus salmonicolor</name>
    <name type="common">Yeast-like fungus</name>
    <name type="synonym">Sporobolomyces salmonicolor</name>
    <dbReference type="NCBI Taxonomy" id="5005"/>
    <lineage>
        <taxon>Eukaryota</taxon>
        <taxon>Fungi</taxon>
        <taxon>Dikarya</taxon>
        <taxon>Basidiomycota</taxon>
        <taxon>Pucciniomycotina</taxon>
        <taxon>Microbotryomycetes</taxon>
        <taxon>Sporidiobolales</taxon>
        <taxon>Sporidiobolaceae</taxon>
        <taxon>Sporobolomyces</taxon>
    </lineage>
</organism>
<feature type="transmembrane region" description="Helical" evidence="2">
    <location>
        <begin position="270"/>
        <end position="294"/>
    </location>
</feature>
<feature type="transmembrane region" description="Helical" evidence="2">
    <location>
        <begin position="153"/>
        <end position="178"/>
    </location>
</feature>
<dbReference type="AlphaFoldDB" id="A0A0D6EMG0"/>
<dbReference type="OrthoDB" id="10027823at2759"/>
<dbReference type="GO" id="GO:0016020">
    <property type="term" value="C:membrane"/>
    <property type="evidence" value="ECO:0007669"/>
    <property type="project" value="UniProtKB-SubCell"/>
</dbReference>
<evidence type="ECO:0000256" key="1">
    <source>
        <dbReference type="ARBA" id="ARBA00004141"/>
    </source>
</evidence>